<keyword evidence="2" id="KW-1133">Transmembrane helix</keyword>
<accession>A0A975LAN7</accession>
<organism evidence="3 4">
    <name type="scientific">Nocardiopsis eucommiae</name>
    <dbReference type="NCBI Taxonomy" id="2831970"/>
    <lineage>
        <taxon>Bacteria</taxon>
        <taxon>Bacillati</taxon>
        <taxon>Actinomycetota</taxon>
        <taxon>Actinomycetes</taxon>
        <taxon>Streptosporangiales</taxon>
        <taxon>Nocardiopsidaceae</taxon>
        <taxon>Nocardiopsis</taxon>
    </lineage>
</organism>
<sequence length="284" mass="28560">MRTGRRDGGRPPLVWGTGTALATDAAEGAPISQEVSAFTGEAEGVGTERAESGFLPPVETPPVRAQGVPGTHGGHGYEDAPPEGPRNDGPSTSEGYGYATPEDTGYGYDEPAKDDDRPAKSGDHGHAPSDETGYGHDEPAKDDEHEKPAKSGDHGYAAPEAKPEPGSGHAQEGQAPGYAEPEPGYATPGHPEPTPGYPSPSPTPSPTPSPSPSPSESPRPSPSPGESPSPTPGPSEGSNTPPTAPPTLAATGAGAVVPTVAGLLSAAVGGAALFVGRRRRTELD</sequence>
<dbReference type="AlphaFoldDB" id="A0A975LAN7"/>
<evidence type="ECO:0000256" key="1">
    <source>
        <dbReference type="SAM" id="MobiDB-lite"/>
    </source>
</evidence>
<evidence type="ECO:0000256" key="2">
    <source>
        <dbReference type="SAM" id="Phobius"/>
    </source>
</evidence>
<keyword evidence="2" id="KW-0812">Transmembrane</keyword>
<dbReference type="Proteomes" id="UP000682416">
    <property type="component" value="Chromosome"/>
</dbReference>
<feature type="compositionally biased region" description="Low complexity" evidence="1">
    <location>
        <begin position="234"/>
        <end position="250"/>
    </location>
</feature>
<evidence type="ECO:0000313" key="4">
    <source>
        <dbReference type="Proteomes" id="UP000682416"/>
    </source>
</evidence>
<feature type="region of interest" description="Disordered" evidence="1">
    <location>
        <begin position="25"/>
        <end position="250"/>
    </location>
</feature>
<dbReference type="EMBL" id="CP074402">
    <property type="protein sequence ID" value="QVJ02574.1"/>
    <property type="molecule type" value="Genomic_DNA"/>
</dbReference>
<name>A0A975LAN7_9ACTN</name>
<protein>
    <submittedName>
        <fullName evidence="3">LPXTG cell wall anchor domain-containing protein</fullName>
    </submittedName>
</protein>
<feature type="compositionally biased region" description="Pro residues" evidence="1">
    <location>
        <begin position="190"/>
        <end position="233"/>
    </location>
</feature>
<gene>
    <name evidence="3" type="ORF">KGD82_09145</name>
</gene>
<feature type="transmembrane region" description="Helical" evidence="2">
    <location>
        <begin position="248"/>
        <end position="275"/>
    </location>
</feature>
<feature type="compositionally biased region" description="Basic and acidic residues" evidence="1">
    <location>
        <begin position="110"/>
        <end position="153"/>
    </location>
</feature>
<evidence type="ECO:0000313" key="3">
    <source>
        <dbReference type="EMBL" id="QVJ02574.1"/>
    </source>
</evidence>
<dbReference type="KEGG" id="nec:KGD82_09145"/>
<keyword evidence="4" id="KW-1185">Reference proteome</keyword>
<dbReference type="NCBIfam" id="TIGR01167">
    <property type="entry name" value="LPXTG_anchor"/>
    <property type="match status" value="1"/>
</dbReference>
<keyword evidence="2" id="KW-0472">Membrane</keyword>
<reference evidence="3" key="1">
    <citation type="submission" date="2021-05" db="EMBL/GenBank/DDBJ databases">
        <authorList>
            <person name="Kaiqin L."/>
            <person name="Jian G."/>
        </authorList>
    </citation>
    <scope>NUCLEOTIDE SEQUENCE</scope>
    <source>
        <strain evidence="3">HDS5</strain>
    </source>
</reference>
<proteinExistence type="predicted"/>